<evidence type="ECO:0000313" key="11">
    <source>
        <dbReference type="Proteomes" id="UP000076842"/>
    </source>
</evidence>
<name>A0A165J788_9BASI</name>
<evidence type="ECO:0000256" key="9">
    <source>
        <dbReference type="PIRSR" id="PIRSR602403-1"/>
    </source>
</evidence>
<evidence type="ECO:0000313" key="10">
    <source>
        <dbReference type="EMBL" id="KZT61466.1"/>
    </source>
</evidence>
<dbReference type="PANTHER" id="PTHR24305:SF166">
    <property type="entry name" value="CYTOCHROME P450 12A4, MITOCHONDRIAL-RELATED"/>
    <property type="match status" value="1"/>
</dbReference>
<dbReference type="GO" id="GO:0004497">
    <property type="term" value="F:monooxygenase activity"/>
    <property type="evidence" value="ECO:0007669"/>
    <property type="project" value="UniProtKB-KW"/>
</dbReference>
<dbReference type="Pfam" id="PF00067">
    <property type="entry name" value="p450"/>
    <property type="match status" value="1"/>
</dbReference>
<comment type="pathway">
    <text evidence="2">Secondary metabolite biosynthesis.</text>
</comment>
<proteinExistence type="inferred from homology"/>
<evidence type="ECO:0000256" key="7">
    <source>
        <dbReference type="ARBA" id="ARBA00023004"/>
    </source>
</evidence>
<evidence type="ECO:0000256" key="5">
    <source>
        <dbReference type="ARBA" id="ARBA00022723"/>
    </source>
</evidence>
<dbReference type="InterPro" id="IPR002403">
    <property type="entry name" value="Cyt_P450_E_grp-IV"/>
</dbReference>
<dbReference type="SUPFAM" id="SSF48264">
    <property type="entry name" value="Cytochrome P450"/>
    <property type="match status" value="1"/>
</dbReference>
<accession>A0A165J788</accession>
<dbReference type="InParanoid" id="A0A165J788"/>
<dbReference type="PANTHER" id="PTHR24305">
    <property type="entry name" value="CYTOCHROME P450"/>
    <property type="match status" value="1"/>
</dbReference>
<comment type="similarity">
    <text evidence="3">Belongs to the cytochrome P450 family.</text>
</comment>
<feature type="binding site" description="axial binding residue" evidence="9">
    <location>
        <position position="482"/>
    </location>
    <ligand>
        <name>heme</name>
        <dbReference type="ChEBI" id="CHEBI:30413"/>
    </ligand>
    <ligandPart>
        <name>Fe</name>
        <dbReference type="ChEBI" id="CHEBI:18248"/>
    </ligandPart>
</feature>
<dbReference type="InterPro" id="IPR050121">
    <property type="entry name" value="Cytochrome_P450_monoxygenase"/>
</dbReference>
<dbReference type="InterPro" id="IPR001128">
    <property type="entry name" value="Cyt_P450"/>
</dbReference>
<sequence length="546" mass="61489">MMDYLWIYRKGLRALLVLLAGFVLYNLAQIARRLRSPLRFLPGPHTDQWLFGILGNSSEESKGERFARTWYEKHGRTFSIRVFGGSYRLITLDTRAVAHILLHADNYPKPETLRTLLGVSIGEGLLIAEGDVHKRQRRIMNPSFSPGQIREVTPMFFDTAYQLRDLLNTVLSKSPESMGIEIDMYGWVGRAALDIIGQAGFGYQFNALYDDNNELFRAFHDLFHAMGNAGILGFLQNRFWILRQIPTKLINIIRISKATTRKIGMGLVRDKKRAVQEELQSKSIEKSRIAGRDLLTALIRANMAEDLAPGHQMSDDEVLSQISTFIAAGHETTASGLGWTLLSLAQHPGVQDKLREELLLVLEESPSMDDLNALPYLDMVVKESMRYNSPVTGTTRVVVKDDQIPLQHPVVDRNGVLHETVHVQAGDQVRVPILEMNMSKEMWGEDAAEFHPERWTEESQAARNIPGVWAHIMTFLGGPRACIGYRFSVIESKALLFVLIRAFEFAPVPGLDIGGKSVIVYRPHIVGRESEGLQLPLIVKRVAKTV</sequence>
<dbReference type="PRINTS" id="PR00465">
    <property type="entry name" value="EP450IV"/>
</dbReference>
<evidence type="ECO:0000256" key="6">
    <source>
        <dbReference type="ARBA" id="ARBA00023002"/>
    </source>
</evidence>
<protein>
    <submittedName>
        <fullName evidence="10">Cytochrome P450</fullName>
    </submittedName>
</protein>
<keyword evidence="7 9" id="KW-0408">Iron</keyword>
<dbReference type="GO" id="GO:0005506">
    <property type="term" value="F:iron ion binding"/>
    <property type="evidence" value="ECO:0007669"/>
    <property type="project" value="InterPro"/>
</dbReference>
<evidence type="ECO:0000256" key="4">
    <source>
        <dbReference type="ARBA" id="ARBA00022617"/>
    </source>
</evidence>
<organism evidence="10 11">
    <name type="scientific">Calocera cornea HHB12733</name>
    <dbReference type="NCBI Taxonomy" id="1353952"/>
    <lineage>
        <taxon>Eukaryota</taxon>
        <taxon>Fungi</taxon>
        <taxon>Dikarya</taxon>
        <taxon>Basidiomycota</taxon>
        <taxon>Agaricomycotina</taxon>
        <taxon>Dacrymycetes</taxon>
        <taxon>Dacrymycetales</taxon>
        <taxon>Dacrymycetaceae</taxon>
        <taxon>Calocera</taxon>
    </lineage>
</organism>
<reference evidence="10 11" key="1">
    <citation type="journal article" date="2016" name="Mol. Biol. Evol.">
        <title>Comparative Genomics of Early-Diverging Mushroom-Forming Fungi Provides Insights into the Origins of Lignocellulose Decay Capabilities.</title>
        <authorList>
            <person name="Nagy L.G."/>
            <person name="Riley R."/>
            <person name="Tritt A."/>
            <person name="Adam C."/>
            <person name="Daum C."/>
            <person name="Floudas D."/>
            <person name="Sun H."/>
            <person name="Yadav J.S."/>
            <person name="Pangilinan J."/>
            <person name="Larsson K.H."/>
            <person name="Matsuura K."/>
            <person name="Barry K."/>
            <person name="Labutti K."/>
            <person name="Kuo R."/>
            <person name="Ohm R.A."/>
            <person name="Bhattacharya S.S."/>
            <person name="Shirouzu T."/>
            <person name="Yoshinaga Y."/>
            <person name="Martin F.M."/>
            <person name="Grigoriev I.V."/>
            <person name="Hibbett D.S."/>
        </authorList>
    </citation>
    <scope>NUCLEOTIDE SEQUENCE [LARGE SCALE GENOMIC DNA]</scope>
    <source>
        <strain evidence="10 11">HHB12733</strain>
    </source>
</reference>
<dbReference type="GO" id="GO:0016705">
    <property type="term" value="F:oxidoreductase activity, acting on paired donors, with incorporation or reduction of molecular oxygen"/>
    <property type="evidence" value="ECO:0007669"/>
    <property type="project" value="InterPro"/>
</dbReference>
<dbReference type="Gene3D" id="1.10.630.10">
    <property type="entry name" value="Cytochrome P450"/>
    <property type="match status" value="1"/>
</dbReference>
<dbReference type="CDD" id="cd11069">
    <property type="entry name" value="CYP_FUM15-like"/>
    <property type="match status" value="1"/>
</dbReference>
<evidence type="ECO:0000256" key="1">
    <source>
        <dbReference type="ARBA" id="ARBA00001971"/>
    </source>
</evidence>
<evidence type="ECO:0000256" key="3">
    <source>
        <dbReference type="ARBA" id="ARBA00010617"/>
    </source>
</evidence>
<dbReference type="AlphaFoldDB" id="A0A165J788"/>
<dbReference type="PRINTS" id="PR00385">
    <property type="entry name" value="P450"/>
</dbReference>
<evidence type="ECO:0000256" key="2">
    <source>
        <dbReference type="ARBA" id="ARBA00005179"/>
    </source>
</evidence>
<gene>
    <name evidence="10" type="ORF">CALCODRAFT_464220</name>
</gene>
<keyword evidence="4 9" id="KW-0349">Heme</keyword>
<keyword evidence="5 9" id="KW-0479">Metal-binding</keyword>
<dbReference type="InterPro" id="IPR036396">
    <property type="entry name" value="Cyt_P450_sf"/>
</dbReference>
<keyword evidence="8" id="KW-0503">Monooxygenase</keyword>
<dbReference type="OrthoDB" id="1470350at2759"/>
<keyword evidence="11" id="KW-1185">Reference proteome</keyword>
<keyword evidence="6" id="KW-0560">Oxidoreductase</keyword>
<dbReference type="Proteomes" id="UP000076842">
    <property type="component" value="Unassembled WGS sequence"/>
</dbReference>
<dbReference type="EMBL" id="KV423923">
    <property type="protein sequence ID" value="KZT61466.1"/>
    <property type="molecule type" value="Genomic_DNA"/>
</dbReference>
<dbReference type="STRING" id="1353952.A0A165J788"/>
<dbReference type="GO" id="GO:0020037">
    <property type="term" value="F:heme binding"/>
    <property type="evidence" value="ECO:0007669"/>
    <property type="project" value="InterPro"/>
</dbReference>
<comment type="cofactor">
    <cofactor evidence="1 9">
        <name>heme</name>
        <dbReference type="ChEBI" id="CHEBI:30413"/>
    </cofactor>
</comment>
<evidence type="ECO:0000256" key="8">
    <source>
        <dbReference type="ARBA" id="ARBA00023033"/>
    </source>
</evidence>